<dbReference type="SMART" id="SM00875">
    <property type="entry name" value="BACK"/>
    <property type="match status" value="1"/>
</dbReference>
<dbReference type="OrthoDB" id="6350321at2759"/>
<dbReference type="PANTHER" id="PTHR22667:SF0">
    <property type="entry name" value="AT01380P-RELATED"/>
    <property type="match status" value="1"/>
</dbReference>
<feature type="domain" description="BACK" evidence="1">
    <location>
        <begin position="145"/>
        <end position="241"/>
    </location>
</feature>
<dbReference type="RefSeq" id="XP_034112877.1">
    <property type="nucleotide sequence ID" value="XM_034256986.2"/>
</dbReference>
<protein>
    <submittedName>
        <fullName evidence="3">Uncharacterized protein LOC117573658</fullName>
    </submittedName>
</protein>
<dbReference type="GeneID" id="117573658"/>
<dbReference type="AlphaFoldDB" id="A0A6P8Z8Y4"/>
<dbReference type="Proteomes" id="UP000515160">
    <property type="component" value="Chromosome X"/>
</dbReference>
<evidence type="ECO:0000313" key="2">
    <source>
        <dbReference type="Proteomes" id="UP000515160"/>
    </source>
</evidence>
<evidence type="ECO:0000313" key="3">
    <source>
        <dbReference type="RefSeq" id="XP_034112877.1"/>
    </source>
</evidence>
<keyword evidence="2" id="KW-1185">Reference proteome</keyword>
<dbReference type="InterPro" id="IPR031750">
    <property type="entry name" value="DUF4734"/>
</dbReference>
<dbReference type="Gene3D" id="1.25.40.420">
    <property type="match status" value="1"/>
</dbReference>
<proteinExistence type="predicted"/>
<reference evidence="3" key="1">
    <citation type="submission" date="2025-08" db="UniProtKB">
        <authorList>
            <consortium name="RefSeq"/>
        </authorList>
    </citation>
    <scope>IDENTIFICATION</scope>
    <source>
        <strain evidence="3">15112-1751.03</strain>
        <tissue evidence="3">Whole Adult</tissue>
    </source>
</reference>
<dbReference type="Pfam" id="PF07707">
    <property type="entry name" value="BACK"/>
    <property type="match status" value="1"/>
</dbReference>
<name>A0A6P8Z8Y4_DROAB</name>
<dbReference type="InterPro" id="IPR011705">
    <property type="entry name" value="BACK"/>
</dbReference>
<gene>
    <name evidence="3" type="primary">LOC117573658</name>
</gene>
<evidence type="ECO:0000259" key="1">
    <source>
        <dbReference type="SMART" id="SM00875"/>
    </source>
</evidence>
<dbReference type="PANTHER" id="PTHR22667">
    <property type="entry name" value="AT01380P-RELATED"/>
    <property type="match status" value="1"/>
</dbReference>
<accession>A0A6P8Z8Y4</accession>
<sequence>MAAADPDPDPDVHIHLIFQPYGPYICDESRCAQDRADNIVSIMIGIREIKCKLEILQRTTNYFRNGVPGMVFSLPECFVSVEAFTLLYRWMDQPSYVFPPELLMTTYRSAKHLRISSLVRQFEELFCNPRLAREEIGFYMFCGLHLLMRVSSMPLDFPKMLRINRYFLTMISTKEYLTLLPQVLMGVLNSPMICVNSEMEVLIAIIIWLFHDYDSRSIHTINMLSCVRFDCIPSEAIVELREHPSFRTLAVLFNRPEFEMFLQNAPPLRQNTRLCNRRIWIYDNLCIYHHDAHCLRRNFITFNQMMNYKHALRRAPKLHWWHRLQLDPYVRTCRNELCKK</sequence>
<organism evidence="2 3">
    <name type="scientific">Drosophila albomicans</name>
    <name type="common">Fruit fly</name>
    <dbReference type="NCBI Taxonomy" id="7291"/>
    <lineage>
        <taxon>Eukaryota</taxon>
        <taxon>Metazoa</taxon>
        <taxon>Ecdysozoa</taxon>
        <taxon>Arthropoda</taxon>
        <taxon>Hexapoda</taxon>
        <taxon>Insecta</taxon>
        <taxon>Pterygota</taxon>
        <taxon>Neoptera</taxon>
        <taxon>Endopterygota</taxon>
        <taxon>Diptera</taxon>
        <taxon>Brachycera</taxon>
        <taxon>Muscomorpha</taxon>
        <taxon>Ephydroidea</taxon>
        <taxon>Drosophilidae</taxon>
        <taxon>Drosophila</taxon>
    </lineage>
</organism>
<dbReference type="Pfam" id="PF15881">
    <property type="entry name" value="DUF4734"/>
    <property type="match status" value="1"/>
</dbReference>